<name>A0A506PGC3_9FLAO</name>
<dbReference type="Gene3D" id="3.90.79.10">
    <property type="entry name" value="Nucleoside Triphosphate Pyrophosphohydrolase"/>
    <property type="match status" value="1"/>
</dbReference>
<dbReference type="Pfam" id="PF00293">
    <property type="entry name" value="NUDIX"/>
    <property type="match status" value="1"/>
</dbReference>
<dbReference type="PROSITE" id="PS00893">
    <property type="entry name" value="NUDIX_BOX"/>
    <property type="match status" value="1"/>
</dbReference>
<evidence type="ECO:0000313" key="4">
    <source>
        <dbReference type="Proteomes" id="UP000317332"/>
    </source>
</evidence>
<evidence type="ECO:0000313" key="3">
    <source>
        <dbReference type="EMBL" id="TPV32465.1"/>
    </source>
</evidence>
<sequence>MNKTSEEYIDIVTESGAPTGKVALKDDAHRNGWYHNTIHLWLYTKNGEILLQQRSHKKSIYPLLWDVSAAGHVDAGESLINAAIRETREELGLLLKPEQLTKIGIHKHCKNYNNGQIKDYEFHHVFIAELTVNIEELKPDDEEVEALKLISISEFLYLLTHSQTNNHFVGENRDYYLFIVQKIKKSLKI</sequence>
<organism evidence="3 4">
    <name type="scientific">Paucihalobacter ruber</name>
    <dbReference type="NCBI Taxonomy" id="2567861"/>
    <lineage>
        <taxon>Bacteria</taxon>
        <taxon>Pseudomonadati</taxon>
        <taxon>Bacteroidota</taxon>
        <taxon>Flavobacteriia</taxon>
        <taxon>Flavobacteriales</taxon>
        <taxon>Flavobacteriaceae</taxon>
        <taxon>Paucihalobacter</taxon>
    </lineage>
</organism>
<dbReference type="CDD" id="cd04692">
    <property type="entry name" value="NUDIX_Hydrolase"/>
    <property type="match status" value="1"/>
</dbReference>
<dbReference type="InterPro" id="IPR000086">
    <property type="entry name" value="NUDIX_hydrolase_dom"/>
</dbReference>
<dbReference type="EMBL" id="VHIQ01000006">
    <property type="protein sequence ID" value="TPV32465.1"/>
    <property type="molecule type" value="Genomic_DNA"/>
</dbReference>
<dbReference type="PANTHER" id="PTHR10885:SF20">
    <property type="entry name" value="NUDIX HYDROLASE DOMAIN-CONTAINING PROTEIN"/>
    <property type="match status" value="1"/>
</dbReference>
<dbReference type="GO" id="GO:0016787">
    <property type="term" value="F:hydrolase activity"/>
    <property type="evidence" value="ECO:0007669"/>
    <property type="project" value="UniProtKB-KW"/>
</dbReference>
<dbReference type="GO" id="GO:0009240">
    <property type="term" value="P:isopentenyl diphosphate biosynthetic process"/>
    <property type="evidence" value="ECO:0007669"/>
    <property type="project" value="TreeGrafter"/>
</dbReference>
<dbReference type="GO" id="GO:0005737">
    <property type="term" value="C:cytoplasm"/>
    <property type="evidence" value="ECO:0007669"/>
    <property type="project" value="TreeGrafter"/>
</dbReference>
<comment type="caution">
    <text evidence="3">The sequence shown here is derived from an EMBL/GenBank/DDBJ whole genome shotgun (WGS) entry which is preliminary data.</text>
</comment>
<dbReference type="AlphaFoldDB" id="A0A506PGC3"/>
<accession>A0A506PGC3</accession>
<dbReference type="PANTHER" id="PTHR10885">
    <property type="entry name" value="ISOPENTENYL-DIPHOSPHATE DELTA-ISOMERASE"/>
    <property type="match status" value="1"/>
</dbReference>
<keyword evidence="1" id="KW-0378">Hydrolase</keyword>
<gene>
    <name evidence="3" type="ORF">FJ651_12960</name>
</gene>
<dbReference type="OrthoDB" id="9786032at2"/>
<dbReference type="Proteomes" id="UP000317332">
    <property type="component" value="Unassembled WGS sequence"/>
</dbReference>
<reference evidence="3 4" key="1">
    <citation type="submission" date="2019-06" db="EMBL/GenBank/DDBJ databases">
        <title>Flavobacteriaceae Paucihalobacterium erythroidium CWB-1, complete genome.</title>
        <authorList>
            <person name="Wu S."/>
        </authorList>
    </citation>
    <scope>NUCLEOTIDE SEQUENCE [LARGE SCALE GENOMIC DNA]</scope>
    <source>
        <strain evidence="3 4">CWB-1</strain>
    </source>
</reference>
<dbReference type="InterPro" id="IPR015797">
    <property type="entry name" value="NUDIX_hydrolase-like_dom_sf"/>
</dbReference>
<dbReference type="GO" id="GO:0004452">
    <property type="term" value="F:isopentenyl-diphosphate delta-isomerase activity"/>
    <property type="evidence" value="ECO:0007669"/>
    <property type="project" value="TreeGrafter"/>
</dbReference>
<dbReference type="RefSeq" id="WP_140990960.1">
    <property type="nucleotide sequence ID" value="NZ_VHIQ01000006.1"/>
</dbReference>
<keyword evidence="4" id="KW-1185">Reference proteome</keyword>
<dbReference type="PROSITE" id="PS51462">
    <property type="entry name" value="NUDIX"/>
    <property type="match status" value="1"/>
</dbReference>
<feature type="domain" description="Nudix hydrolase" evidence="2">
    <location>
        <begin position="33"/>
        <end position="181"/>
    </location>
</feature>
<protein>
    <submittedName>
        <fullName evidence="3">NUDIX domain-containing protein</fullName>
    </submittedName>
</protein>
<evidence type="ECO:0000259" key="2">
    <source>
        <dbReference type="PROSITE" id="PS51462"/>
    </source>
</evidence>
<dbReference type="InterPro" id="IPR020084">
    <property type="entry name" value="NUDIX_hydrolase_CS"/>
</dbReference>
<evidence type="ECO:0000256" key="1">
    <source>
        <dbReference type="ARBA" id="ARBA00022801"/>
    </source>
</evidence>
<proteinExistence type="predicted"/>
<dbReference type="SUPFAM" id="SSF55811">
    <property type="entry name" value="Nudix"/>
    <property type="match status" value="1"/>
</dbReference>